<reference evidence="2 3" key="2">
    <citation type="journal article" date="2018" name="New Phytol.">
        <title>High intraspecific genome diversity in the model arbuscular mycorrhizal symbiont Rhizophagus irregularis.</title>
        <authorList>
            <person name="Chen E.C.H."/>
            <person name="Morin E."/>
            <person name="Beaudet D."/>
            <person name="Noel J."/>
            <person name="Yildirir G."/>
            <person name="Ndikumana S."/>
            <person name="Charron P."/>
            <person name="St-Onge C."/>
            <person name="Giorgi J."/>
            <person name="Kruger M."/>
            <person name="Marton T."/>
            <person name="Ropars J."/>
            <person name="Grigoriev I.V."/>
            <person name="Hainaut M."/>
            <person name="Henrissat B."/>
            <person name="Roux C."/>
            <person name="Martin F."/>
            <person name="Corradi N."/>
        </authorList>
    </citation>
    <scope>NUCLEOTIDE SEQUENCE [LARGE SCALE GENOMIC DNA]</scope>
    <source>
        <strain evidence="2 3">DAOM 197198</strain>
    </source>
</reference>
<dbReference type="AlphaFoldDB" id="A0A2P4Q0W4"/>
<feature type="compositionally biased region" description="Basic and acidic residues" evidence="1">
    <location>
        <begin position="272"/>
        <end position="292"/>
    </location>
</feature>
<feature type="compositionally biased region" description="Basic and acidic residues" evidence="1">
    <location>
        <begin position="302"/>
        <end position="321"/>
    </location>
</feature>
<reference evidence="2 3" key="1">
    <citation type="journal article" date="2013" name="Proc. Natl. Acad. Sci. U.S.A.">
        <title>Genome of an arbuscular mycorrhizal fungus provides insight into the oldest plant symbiosis.</title>
        <authorList>
            <person name="Tisserant E."/>
            <person name="Malbreil M."/>
            <person name="Kuo A."/>
            <person name="Kohler A."/>
            <person name="Symeonidi A."/>
            <person name="Balestrini R."/>
            <person name="Charron P."/>
            <person name="Duensing N."/>
            <person name="Frei Dit Frey N."/>
            <person name="Gianinazzi-Pearson V."/>
            <person name="Gilbert L.B."/>
            <person name="Handa Y."/>
            <person name="Herr J.R."/>
            <person name="Hijri M."/>
            <person name="Koul R."/>
            <person name="Kawaguchi M."/>
            <person name="Krajinski F."/>
            <person name="Lammers P.J."/>
            <person name="Masclaux F.G."/>
            <person name="Murat C."/>
            <person name="Morin E."/>
            <person name="Ndikumana S."/>
            <person name="Pagni M."/>
            <person name="Petitpierre D."/>
            <person name="Requena N."/>
            <person name="Rosikiewicz P."/>
            <person name="Riley R."/>
            <person name="Saito K."/>
            <person name="San Clemente H."/>
            <person name="Shapiro H."/>
            <person name="van Tuinen D."/>
            <person name="Becard G."/>
            <person name="Bonfante P."/>
            <person name="Paszkowski U."/>
            <person name="Shachar-Hill Y.Y."/>
            <person name="Tuskan G.A."/>
            <person name="Young P.W."/>
            <person name="Sanders I.R."/>
            <person name="Henrissat B."/>
            <person name="Rensing S.A."/>
            <person name="Grigoriev I.V."/>
            <person name="Corradi N."/>
            <person name="Roux C."/>
            <person name="Martin F."/>
        </authorList>
    </citation>
    <scope>NUCLEOTIDE SEQUENCE [LARGE SCALE GENOMIC DNA]</scope>
    <source>
        <strain evidence="2 3">DAOM 197198</strain>
    </source>
</reference>
<gene>
    <name evidence="2" type="ORF">GLOIN_2v1841252</name>
</gene>
<name>A0A2P4Q0W4_RHIID</name>
<organism evidence="2 3">
    <name type="scientific">Rhizophagus irregularis (strain DAOM 181602 / DAOM 197198 / MUCL 43194)</name>
    <name type="common">Arbuscular mycorrhizal fungus</name>
    <name type="synonym">Glomus intraradices</name>
    <dbReference type="NCBI Taxonomy" id="747089"/>
    <lineage>
        <taxon>Eukaryota</taxon>
        <taxon>Fungi</taxon>
        <taxon>Fungi incertae sedis</taxon>
        <taxon>Mucoromycota</taxon>
        <taxon>Glomeromycotina</taxon>
        <taxon>Glomeromycetes</taxon>
        <taxon>Glomerales</taxon>
        <taxon>Glomeraceae</taxon>
        <taxon>Rhizophagus</taxon>
    </lineage>
</organism>
<proteinExistence type="predicted"/>
<feature type="region of interest" description="Disordered" evidence="1">
    <location>
        <begin position="272"/>
        <end position="372"/>
    </location>
</feature>
<accession>A0A2P4Q0W4</accession>
<dbReference type="VEuPathDB" id="FungiDB:RhiirFUN_014579"/>
<dbReference type="Proteomes" id="UP000018888">
    <property type="component" value="Unassembled WGS sequence"/>
</dbReference>
<comment type="caution">
    <text evidence="2">The sequence shown here is derived from an EMBL/GenBank/DDBJ whole genome shotgun (WGS) entry which is preliminary data.</text>
</comment>
<protein>
    <submittedName>
        <fullName evidence="2">Uncharacterized protein</fullName>
    </submittedName>
</protein>
<dbReference type="EMBL" id="AUPC02000110">
    <property type="protein sequence ID" value="POG71270.1"/>
    <property type="molecule type" value="Genomic_DNA"/>
</dbReference>
<evidence type="ECO:0000256" key="1">
    <source>
        <dbReference type="SAM" id="MobiDB-lite"/>
    </source>
</evidence>
<dbReference type="VEuPathDB" id="FungiDB:RhiirFUN_005553"/>
<sequence>MTLTPPPEKFFATINDIPDETTATINELLNDIDARQFFNTVVTTLNKYSIGSNNYRIVPSVSASSYYALQNHGYILPKSSLDIKIKFGGKMKKYKIMFDDKKKNEKITQDKEDDPIAKTIMYDIEGLPVLAELLANAVMLTDDTVKQRLTWSQEAQHAVSNIYGVQLEDYSFGGEFNPDQKSDMHNKIVTVMNGLNQETIEEINNIANHMIQNEMEILNIQAVNDFWQDVEKLNRRNKINNSKEKYLDHLEESTYEVLDDTRSYVVADVKAETGKRKSARSEIPTRYDRNKSSEGQNIVIESGHDEQKQTKRVRFHEEKPPSKKKSKSGKRGNTLPDGVKITKLPPINYAEGDETDDGIPSNEANDYSDDDKEALPPEDSLYFVLSSSKVWTLPSGKNVGDIYTEKISENAHTVKNKKRLTAIKKAILRYGSLRIIDLSTHMKKWFCENDKKFIKKDYESMLRVLKMTGKESSFVLKVEDI</sequence>
<keyword evidence="3" id="KW-1185">Reference proteome</keyword>
<evidence type="ECO:0000313" key="2">
    <source>
        <dbReference type="EMBL" id="POG71270.1"/>
    </source>
</evidence>
<evidence type="ECO:0000313" key="3">
    <source>
        <dbReference type="Proteomes" id="UP000018888"/>
    </source>
</evidence>